<dbReference type="InterPro" id="IPR050153">
    <property type="entry name" value="Metal_Ion_Import_ABC"/>
</dbReference>
<evidence type="ECO:0000256" key="2">
    <source>
        <dbReference type="ARBA" id="ARBA00022741"/>
    </source>
</evidence>
<dbReference type="CDD" id="cd03235">
    <property type="entry name" value="ABC_Metallic_Cations"/>
    <property type="match status" value="1"/>
</dbReference>
<evidence type="ECO:0000259" key="4">
    <source>
        <dbReference type="PROSITE" id="PS50893"/>
    </source>
</evidence>
<dbReference type="SMART" id="SM00382">
    <property type="entry name" value="AAA"/>
    <property type="match status" value="1"/>
</dbReference>
<evidence type="ECO:0000313" key="5">
    <source>
        <dbReference type="EMBL" id="AII15430.1"/>
    </source>
</evidence>
<dbReference type="PATRIC" id="fig|1244531.5.peg.1814"/>
<dbReference type="EMBL" id="CP009043">
    <property type="protein sequence ID" value="AII15430.1"/>
    <property type="molecule type" value="Genomic_DNA"/>
</dbReference>
<dbReference type="FunFam" id="3.40.50.300:FF:000134">
    <property type="entry name" value="Iron-enterobactin ABC transporter ATP-binding protein"/>
    <property type="match status" value="1"/>
</dbReference>
<dbReference type="PROSITE" id="PS50893">
    <property type="entry name" value="ABC_TRANSPORTER_2"/>
    <property type="match status" value="1"/>
</dbReference>
<accession>A0A076FB13</accession>
<dbReference type="OrthoDB" id="9806726at2"/>
<feature type="domain" description="ABC transporter" evidence="4">
    <location>
        <begin position="3"/>
        <end position="239"/>
    </location>
</feature>
<keyword evidence="6" id="KW-1185">Reference proteome</keyword>
<dbReference type="HOGENOM" id="CLU_000604_1_11_7"/>
<dbReference type="Gene3D" id="3.40.50.300">
    <property type="entry name" value="P-loop containing nucleotide triphosphate hydrolases"/>
    <property type="match status" value="1"/>
</dbReference>
<evidence type="ECO:0000313" key="6">
    <source>
        <dbReference type="Proteomes" id="UP000028486"/>
    </source>
</evidence>
<dbReference type="Proteomes" id="UP000028486">
    <property type="component" value="Chromosome"/>
</dbReference>
<dbReference type="GO" id="GO:0016887">
    <property type="term" value="F:ATP hydrolysis activity"/>
    <property type="evidence" value="ECO:0007669"/>
    <property type="project" value="InterPro"/>
</dbReference>
<dbReference type="SUPFAM" id="SSF52540">
    <property type="entry name" value="P-loop containing nucleoside triphosphate hydrolases"/>
    <property type="match status" value="1"/>
</dbReference>
<proteinExistence type="predicted"/>
<dbReference type="InterPro" id="IPR003439">
    <property type="entry name" value="ABC_transporter-like_ATP-bd"/>
</dbReference>
<keyword evidence="2" id="KW-0547">Nucleotide-binding</keyword>
<evidence type="ECO:0000256" key="1">
    <source>
        <dbReference type="ARBA" id="ARBA00022448"/>
    </source>
</evidence>
<dbReference type="eggNOG" id="COG1121">
    <property type="taxonomic scope" value="Bacteria"/>
</dbReference>
<name>A0A076FB13_9BACT</name>
<keyword evidence="3 5" id="KW-0067">ATP-binding</keyword>
<organism evidence="5 6">
    <name type="scientific">Campylobacter iguaniorum</name>
    <dbReference type="NCBI Taxonomy" id="1244531"/>
    <lineage>
        <taxon>Bacteria</taxon>
        <taxon>Pseudomonadati</taxon>
        <taxon>Campylobacterota</taxon>
        <taxon>Epsilonproteobacteria</taxon>
        <taxon>Campylobacterales</taxon>
        <taxon>Campylobacteraceae</taxon>
        <taxon>Campylobacter</taxon>
    </lineage>
</organism>
<protein>
    <submittedName>
        <fullName evidence="5">Zinc ABC transporter ZnuABC, ATP-binding protein</fullName>
    </submittedName>
</protein>
<dbReference type="AlphaFoldDB" id="A0A076FB13"/>
<dbReference type="KEGG" id="caj:CIG1485E_1614"/>
<dbReference type="PANTHER" id="PTHR42734">
    <property type="entry name" value="METAL TRANSPORT SYSTEM ATP-BINDING PROTEIN TM_0124-RELATED"/>
    <property type="match status" value="1"/>
</dbReference>
<dbReference type="Pfam" id="PF00005">
    <property type="entry name" value="ABC_tran"/>
    <property type="match status" value="1"/>
</dbReference>
<dbReference type="GO" id="GO:0005524">
    <property type="term" value="F:ATP binding"/>
    <property type="evidence" value="ECO:0007669"/>
    <property type="project" value="UniProtKB-KW"/>
</dbReference>
<keyword evidence="1" id="KW-0813">Transport</keyword>
<evidence type="ECO:0000256" key="3">
    <source>
        <dbReference type="ARBA" id="ARBA00022840"/>
    </source>
</evidence>
<dbReference type="STRING" id="1244531.CIG2463D_1811"/>
<reference evidence="6" key="1">
    <citation type="journal article" date="2014" name="Genome Announc.">
        <title>Complete Genome Sequence of Campylobacter iguaniorum Strain 1485ET, Isolated from a Bearded Dragon (Pogona vitticeps).</title>
        <authorList>
            <person name="Gilbert M.J."/>
            <person name="Miller W.G."/>
            <person name="Yee E."/>
            <person name="Kik M."/>
            <person name="Wagenaar J.A."/>
            <person name="Duim B."/>
        </authorList>
    </citation>
    <scope>NUCLEOTIDE SEQUENCE [LARGE SCALE GENOMIC DNA]</scope>
    <source>
        <strain evidence="6">1485E</strain>
    </source>
</reference>
<sequence>MKIQIKDVSFSYANSEVLSGVSLEYDTKDFLSIIGANGSGKSTLLKLMIGLLEPSSGEILIGGKNPKKADTSYVPQNIPVNAAFPISVLEVVLMGRIDKKIFGFYSKNDKKEALKALNLVGMEEFANRRISELSGGQRQRVYIARALQANAKVLMLDEPTASIDARGQAEIYSILSQINKQGTGIIMVSHDINMALNFSNLVAYVDKKIFLHDVGGFRDNKAFINHLSHNHEHFCDVELALKKCGCNTKWRTL</sequence>
<dbReference type="RefSeq" id="WP_038455295.1">
    <property type="nucleotide sequence ID" value="NZ_CP009043.1"/>
</dbReference>
<dbReference type="InterPro" id="IPR027417">
    <property type="entry name" value="P-loop_NTPase"/>
</dbReference>
<dbReference type="InterPro" id="IPR003593">
    <property type="entry name" value="AAA+_ATPase"/>
</dbReference>
<gene>
    <name evidence="5" type="primary">znuC</name>
    <name evidence="5" type="ORF">CIG1485E_1614</name>
</gene>